<keyword evidence="1 2" id="KW-0808">Transferase</keyword>
<proteinExistence type="predicted"/>
<dbReference type="InterPro" id="IPR029044">
    <property type="entry name" value="Nucleotide-diphossugar_trans"/>
</dbReference>
<dbReference type="GO" id="GO:0016020">
    <property type="term" value="C:membrane"/>
    <property type="evidence" value="ECO:0007669"/>
    <property type="project" value="GOC"/>
</dbReference>
<evidence type="ECO:0000313" key="2">
    <source>
        <dbReference type="EMBL" id="SHE52975.1"/>
    </source>
</evidence>
<reference evidence="2 3" key="1">
    <citation type="submission" date="2016-11" db="EMBL/GenBank/DDBJ databases">
        <authorList>
            <person name="Jaros S."/>
            <person name="Januszkiewicz K."/>
            <person name="Wedrychowicz H."/>
        </authorList>
    </citation>
    <scope>NUCLEOTIDE SEQUENCE [LARGE SCALE GENOMIC DNA]</scope>
    <source>
        <strain evidence="2 3">DSM 26883</strain>
    </source>
</reference>
<dbReference type="Gene3D" id="3.90.550.20">
    <property type="match status" value="1"/>
</dbReference>
<dbReference type="AlphaFoldDB" id="A0A1M4U8B4"/>
<dbReference type="Proteomes" id="UP000184436">
    <property type="component" value="Unassembled WGS sequence"/>
</dbReference>
<dbReference type="InterPro" id="IPR007577">
    <property type="entry name" value="GlycoTrfase_DXD_sugar-bd_CS"/>
</dbReference>
<organism evidence="2 3">
    <name type="scientific">Bacteroides faecichinchillae</name>
    <dbReference type="NCBI Taxonomy" id="871325"/>
    <lineage>
        <taxon>Bacteria</taxon>
        <taxon>Pseudomonadati</taxon>
        <taxon>Bacteroidota</taxon>
        <taxon>Bacteroidia</taxon>
        <taxon>Bacteroidales</taxon>
        <taxon>Bacteroidaceae</taxon>
        <taxon>Bacteroides</taxon>
    </lineage>
</organism>
<dbReference type="EMBL" id="FQVD01000003">
    <property type="protein sequence ID" value="SHE52975.1"/>
    <property type="molecule type" value="Genomic_DNA"/>
</dbReference>
<sequence length="235" mass="28241">MNNIPKIIHQLWSGEERPLPEDLKILSETWKECHPDWSYEFWDNNRIKSFIKQYYPNYWDIYCSFQYNIQRWDAIRYLILDKIGGMYVDFDTECLASHNDLFKGKTCCFSMEPKEHGKRFGRELFFNNAMMTCVPGHPFMKKIVDTVFQYKKPDPNDLSRKNRVLEIFYTTGPLQIIKLYEEYPDKDSIYLIPSKYVSPFTANEVSLIRQGYESEELENKLDEAYSIHYFFNAWV</sequence>
<dbReference type="GO" id="GO:0051999">
    <property type="term" value="P:mannosyl-inositol phosphorylceramide biosynthetic process"/>
    <property type="evidence" value="ECO:0007669"/>
    <property type="project" value="TreeGrafter"/>
</dbReference>
<dbReference type="GO" id="GO:0000030">
    <property type="term" value="F:mannosyltransferase activity"/>
    <property type="evidence" value="ECO:0007669"/>
    <property type="project" value="TreeGrafter"/>
</dbReference>
<dbReference type="PANTHER" id="PTHR32385">
    <property type="entry name" value="MANNOSYL PHOSPHORYLINOSITOL CERAMIDE SYNTHASE"/>
    <property type="match status" value="1"/>
</dbReference>
<dbReference type="InterPro" id="IPR051706">
    <property type="entry name" value="Glycosyltransferase_domain"/>
</dbReference>
<dbReference type="PANTHER" id="PTHR32385:SF15">
    <property type="entry name" value="INOSITOL PHOSPHOCERAMIDE MANNOSYLTRANSFERASE 1"/>
    <property type="match status" value="1"/>
</dbReference>
<evidence type="ECO:0000313" key="3">
    <source>
        <dbReference type="Proteomes" id="UP000184436"/>
    </source>
</evidence>
<accession>A0A1M4U8B4</accession>
<evidence type="ECO:0000256" key="1">
    <source>
        <dbReference type="ARBA" id="ARBA00022679"/>
    </source>
</evidence>
<gene>
    <name evidence="2" type="ORF">SAMN05444349_10357</name>
</gene>
<name>A0A1M4U8B4_9BACE</name>
<keyword evidence="3" id="KW-1185">Reference proteome</keyword>
<protein>
    <submittedName>
        <fullName evidence="2">Glycosyltransferase sugar-binding region containing DXD motif-containing protein</fullName>
    </submittedName>
</protein>
<dbReference type="OrthoDB" id="9802987at2"/>
<dbReference type="STRING" id="871325.SAMN05444349_10357"/>
<dbReference type="RefSeq" id="WP_025073981.1">
    <property type="nucleotide sequence ID" value="NZ_FQVD01000003.1"/>
</dbReference>
<dbReference type="SUPFAM" id="SSF53448">
    <property type="entry name" value="Nucleotide-diphospho-sugar transferases"/>
    <property type="match status" value="1"/>
</dbReference>
<dbReference type="Pfam" id="PF04488">
    <property type="entry name" value="Gly_transf_sug"/>
    <property type="match status" value="1"/>
</dbReference>